<keyword evidence="2" id="KW-1185">Reference proteome</keyword>
<sequence>MAMSPPMRPHLANTAGKERIPSEMFSAIITNDPCHQVIVLSGEGGVSSAPHTSATFMSEDSSSCLMWPRTLLAAVISSGCMGLDDVIFFSTSISANL</sequence>
<accession>A0A5N6KL20</accession>
<evidence type="ECO:0000313" key="2">
    <source>
        <dbReference type="Proteomes" id="UP000326757"/>
    </source>
</evidence>
<dbReference type="EMBL" id="VIGI01000002">
    <property type="protein sequence ID" value="KAB8303899.1"/>
    <property type="molecule type" value="Genomic_DNA"/>
</dbReference>
<reference evidence="1 2" key="1">
    <citation type="submission" date="2019-06" db="EMBL/GenBank/DDBJ databases">
        <title>Genome Sequence of the Brown Rot Fungal Pathogen Monilinia laxa.</title>
        <authorList>
            <person name="De Miccolis Angelini R.M."/>
            <person name="Landi L."/>
            <person name="Abate D."/>
            <person name="Pollastro S."/>
            <person name="Romanazzi G."/>
            <person name="Faretra F."/>
        </authorList>
    </citation>
    <scope>NUCLEOTIDE SEQUENCE [LARGE SCALE GENOMIC DNA]</scope>
    <source>
        <strain evidence="1 2">Mlax316</strain>
    </source>
</reference>
<evidence type="ECO:0000313" key="1">
    <source>
        <dbReference type="EMBL" id="KAB8303899.1"/>
    </source>
</evidence>
<organism evidence="1 2">
    <name type="scientific">Monilinia laxa</name>
    <name type="common">Brown rot fungus</name>
    <name type="synonym">Sclerotinia laxa</name>
    <dbReference type="NCBI Taxonomy" id="61186"/>
    <lineage>
        <taxon>Eukaryota</taxon>
        <taxon>Fungi</taxon>
        <taxon>Dikarya</taxon>
        <taxon>Ascomycota</taxon>
        <taxon>Pezizomycotina</taxon>
        <taxon>Leotiomycetes</taxon>
        <taxon>Helotiales</taxon>
        <taxon>Sclerotiniaceae</taxon>
        <taxon>Monilinia</taxon>
    </lineage>
</organism>
<dbReference type="Proteomes" id="UP000326757">
    <property type="component" value="Unassembled WGS sequence"/>
</dbReference>
<dbReference type="AlphaFoldDB" id="A0A5N6KL20"/>
<proteinExistence type="predicted"/>
<name>A0A5N6KL20_MONLA</name>
<gene>
    <name evidence="1" type="ORF">EYC80_005264</name>
</gene>
<comment type="caution">
    <text evidence="1">The sequence shown here is derived from an EMBL/GenBank/DDBJ whole genome shotgun (WGS) entry which is preliminary data.</text>
</comment>
<protein>
    <submittedName>
        <fullName evidence="1">Uncharacterized protein</fullName>
    </submittedName>
</protein>